<dbReference type="PROSITE" id="PS50030">
    <property type="entry name" value="UBA"/>
    <property type="match status" value="1"/>
</dbReference>
<accession>A0A7R8X5P2</accession>
<gene>
    <name evidence="5" type="ORF">DSTB1V02_LOCUS4420</name>
</gene>
<dbReference type="EMBL" id="CAJPEV010000654">
    <property type="protein sequence ID" value="CAG0887292.1"/>
    <property type="molecule type" value="Genomic_DNA"/>
</dbReference>
<dbReference type="AlphaFoldDB" id="A0A7R8X5P2"/>
<reference evidence="5" key="1">
    <citation type="submission" date="2020-11" db="EMBL/GenBank/DDBJ databases">
        <authorList>
            <person name="Tran Van P."/>
        </authorList>
    </citation>
    <scope>NUCLEOTIDE SEQUENCE</scope>
</reference>
<keyword evidence="6" id="KW-1185">Reference proteome</keyword>
<keyword evidence="3" id="KW-0378">Hydrolase</keyword>
<keyword evidence="2" id="KW-0833">Ubl conjugation pathway</keyword>
<evidence type="ECO:0000256" key="3">
    <source>
        <dbReference type="ARBA" id="ARBA00022801"/>
    </source>
</evidence>
<proteinExistence type="predicted"/>
<name>A0A7R8X5P2_9CRUS</name>
<evidence type="ECO:0000256" key="1">
    <source>
        <dbReference type="ARBA" id="ARBA00022670"/>
    </source>
</evidence>
<dbReference type="Pfam" id="PF00627">
    <property type="entry name" value="UBA"/>
    <property type="match status" value="1"/>
</dbReference>
<dbReference type="SMART" id="SM00165">
    <property type="entry name" value="UBA"/>
    <property type="match status" value="1"/>
</dbReference>
<evidence type="ECO:0000259" key="4">
    <source>
        <dbReference type="PROSITE" id="PS50030"/>
    </source>
</evidence>
<evidence type="ECO:0000256" key="2">
    <source>
        <dbReference type="ARBA" id="ARBA00022786"/>
    </source>
</evidence>
<organism evidence="5">
    <name type="scientific">Darwinula stevensoni</name>
    <dbReference type="NCBI Taxonomy" id="69355"/>
    <lineage>
        <taxon>Eukaryota</taxon>
        <taxon>Metazoa</taxon>
        <taxon>Ecdysozoa</taxon>
        <taxon>Arthropoda</taxon>
        <taxon>Crustacea</taxon>
        <taxon>Oligostraca</taxon>
        <taxon>Ostracoda</taxon>
        <taxon>Podocopa</taxon>
        <taxon>Podocopida</taxon>
        <taxon>Darwinulocopina</taxon>
        <taxon>Darwinuloidea</taxon>
        <taxon>Darwinulidae</taxon>
        <taxon>Darwinula</taxon>
    </lineage>
</organism>
<dbReference type="Gene3D" id="1.10.8.10">
    <property type="entry name" value="DNA helicase RuvA subunit, C-terminal domain"/>
    <property type="match status" value="1"/>
</dbReference>
<evidence type="ECO:0000313" key="5">
    <source>
        <dbReference type="EMBL" id="CAD7244526.1"/>
    </source>
</evidence>
<evidence type="ECO:0000313" key="6">
    <source>
        <dbReference type="Proteomes" id="UP000677054"/>
    </source>
</evidence>
<dbReference type="Proteomes" id="UP000677054">
    <property type="component" value="Unassembled WGS sequence"/>
</dbReference>
<dbReference type="OrthoDB" id="6360939at2759"/>
<protein>
    <recommendedName>
        <fullName evidence="4">UBA domain-containing protein</fullName>
    </recommendedName>
</protein>
<dbReference type="InterPro" id="IPR009060">
    <property type="entry name" value="UBA-like_sf"/>
</dbReference>
<dbReference type="InterPro" id="IPR056850">
    <property type="entry name" value="ARM_UBP34_24_USP9X_Y"/>
</dbReference>
<dbReference type="GO" id="GO:0008233">
    <property type="term" value="F:peptidase activity"/>
    <property type="evidence" value="ECO:0007669"/>
    <property type="project" value="UniProtKB-KW"/>
</dbReference>
<sequence>MDTTEDENVAMLLSMGFPSVEQVRRALQMSKNDINEAVNLLTSEGSLTSYSTFDDLTGMDVSVQTTSPYQEKEEEEEDDAFPMGYLYKLESTVFTEQWSIPYRRNEPLGKCLIAAARLVRNGQYEADEHCQRFVQRCLPEVFRKLLTASAVRNWNASIQQGVYDMLVLYLELIVSLLRAGAVPCSLMNAVLPLAFDMDVEYHQKNKNQDWDETGWETQLSIELFAKPLSSGPFQEPYGKLVDLINCFGALGGFQLLGEMFQQSDDLTCEDMGALLGPLGICAPFLVLSTIKPILSPCLKVALERLHSLPAKELKEKNGGHALQLVNSLKQLVNILEPEQEEAVNTLRLEIILRMLRTPNFSSRIIALKELLRVMEESEVTGPAVRVSQPIDRASLLLWMEENQILHLVLEGNTDQVQYMEKVKNVVEYMGPDLREDELQRMWKLQDAGNSHTVENLHAVLAGAVSRLSPKHIQCLTSLIHKSWTTGEDRARERLITLIGRMGREVKESQPMEEFLQLLWSLALDQLLPPSLVDLALQEHQAIVQEASNREQLSKTYVAKSVDEIQDGKHVVPALKHLGHMAHCIVHGNSSYFKPNKSALSELSQTHGLIRLITDSVKTVAGLKDSQEPKYSIQEVSAL</sequence>
<dbReference type="SUPFAM" id="SSF46934">
    <property type="entry name" value="UBA-like"/>
    <property type="match status" value="1"/>
</dbReference>
<dbReference type="InterPro" id="IPR015940">
    <property type="entry name" value="UBA"/>
</dbReference>
<dbReference type="GO" id="GO:0006508">
    <property type="term" value="P:proteolysis"/>
    <property type="evidence" value="ECO:0007669"/>
    <property type="project" value="UniProtKB-KW"/>
</dbReference>
<dbReference type="Pfam" id="PF25010">
    <property type="entry name" value="ARM_UBP24_USP9X-Y"/>
    <property type="match status" value="1"/>
</dbReference>
<feature type="domain" description="UBA" evidence="4">
    <location>
        <begin position="3"/>
        <end position="44"/>
    </location>
</feature>
<keyword evidence="1" id="KW-0645">Protease</keyword>
<dbReference type="EMBL" id="LR900171">
    <property type="protein sequence ID" value="CAD7244526.1"/>
    <property type="molecule type" value="Genomic_DNA"/>
</dbReference>